<reference evidence="3 4" key="1">
    <citation type="submission" date="2019-01" db="EMBL/GenBank/DDBJ databases">
        <title>Lujinxingia litoralis gen. nov., sp. nov. and Lujinxingia sediminis gen. nov., sp. nov., new members in the order Bradymonadales, isolated from coastal sediment.</title>
        <authorList>
            <person name="Li C.-M."/>
        </authorList>
    </citation>
    <scope>NUCLEOTIDE SEQUENCE [LARGE SCALE GENOMIC DNA]</scope>
    <source>
        <strain evidence="3 4">SEH01</strain>
    </source>
</reference>
<keyword evidence="1" id="KW-0812">Transmembrane</keyword>
<dbReference type="EMBL" id="SADD01000019">
    <property type="protein sequence ID" value="RVU41076.1"/>
    <property type="molecule type" value="Genomic_DNA"/>
</dbReference>
<dbReference type="InterPro" id="IPR019251">
    <property type="entry name" value="DUF2231_TM"/>
</dbReference>
<organism evidence="3 4">
    <name type="scientific">Lujinxingia sediminis</name>
    <dbReference type="NCBI Taxonomy" id="2480984"/>
    <lineage>
        <taxon>Bacteria</taxon>
        <taxon>Deltaproteobacteria</taxon>
        <taxon>Bradymonadales</taxon>
        <taxon>Lujinxingiaceae</taxon>
        <taxon>Lujinxingia</taxon>
    </lineage>
</organism>
<feature type="transmembrane region" description="Helical" evidence="1">
    <location>
        <begin position="42"/>
        <end position="60"/>
    </location>
</feature>
<feature type="domain" description="DUF2231" evidence="2">
    <location>
        <begin position="6"/>
        <end position="146"/>
    </location>
</feature>
<accession>A0ABY0CN33</accession>
<proteinExistence type="predicted"/>
<keyword evidence="1" id="KW-1133">Transmembrane helix</keyword>
<protein>
    <recommendedName>
        <fullName evidence="2">DUF2231 domain-containing protein</fullName>
    </recommendedName>
</protein>
<comment type="caution">
    <text evidence="3">The sequence shown here is derived from an EMBL/GenBank/DDBJ whole genome shotgun (WGS) entry which is preliminary data.</text>
</comment>
<sequence>MELILLHPKVVHFPMALAILMPLLTGGLLLAWWRGWLPRRSFIIALLFQLVLGVTSFAALQTGEVDEEIAERVVAHDAIEVHEEAAEQFFWAVVVVLGLFGVTAVVRKEPVAKGAAVAALVGTVVVAAMGYRVGEAGGDLVYEHGAAEAFGGAEGARAE</sequence>
<feature type="transmembrane region" description="Helical" evidence="1">
    <location>
        <begin position="114"/>
        <end position="133"/>
    </location>
</feature>
<evidence type="ECO:0000259" key="2">
    <source>
        <dbReference type="Pfam" id="PF09990"/>
    </source>
</evidence>
<keyword evidence="4" id="KW-1185">Reference proteome</keyword>
<evidence type="ECO:0000313" key="4">
    <source>
        <dbReference type="Proteomes" id="UP000282926"/>
    </source>
</evidence>
<keyword evidence="1" id="KW-0472">Membrane</keyword>
<dbReference type="Pfam" id="PF09990">
    <property type="entry name" value="DUF2231"/>
    <property type="match status" value="1"/>
</dbReference>
<dbReference type="RefSeq" id="WP_127781372.1">
    <property type="nucleotide sequence ID" value="NZ_SADD01000019.1"/>
</dbReference>
<gene>
    <name evidence="3" type="ORF">EA187_19440</name>
</gene>
<dbReference type="Proteomes" id="UP000282926">
    <property type="component" value="Unassembled WGS sequence"/>
</dbReference>
<name>A0ABY0CN33_9DELT</name>
<evidence type="ECO:0000313" key="3">
    <source>
        <dbReference type="EMBL" id="RVU41076.1"/>
    </source>
</evidence>
<evidence type="ECO:0000256" key="1">
    <source>
        <dbReference type="SAM" id="Phobius"/>
    </source>
</evidence>
<feature type="transmembrane region" description="Helical" evidence="1">
    <location>
        <begin position="89"/>
        <end position="107"/>
    </location>
</feature>
<feature type="transmembrane region" description="Helical" evidence="1">
    <location>
        <begin position="12"/>
        <end position="33"/>
    </location>
</feature>